<evidence type="ECO:0000313" key="3">
    <source>
        <dbReference type="WBParaSite" id="PgR257_g002_t02"/>
    </source>
</evidence>
<proteinExistence type="predicted"/>
<name>A0A915CJQ9_PARUN</name>
<evidence type="ECO:0000256" key="1">
    <source>
        <dbReference type="SAM" id="MobiDB-lite"/>
    </source>
</evidence>
<feature type="region of interest" description="Disordered" evidence="1">
    <location>
        <begin position="204"/>
        <end position="239"/>
    </location>
</feature>
<evidence type="ECO:0000313" key="2">
    <source>
        <dbReference type="Proteomes" id="UP000887569"/>
    </source>
</evidence>
<dbReference type="Proteomes" id="UP000887569">
    <property type="component" value="Unplaced"/>
</dbReference>
<dbReference type="AlphaFoldDB" id="A0A915CJQ9"/>
<dbReference type="WBParaSite" id="PgR257_g002_t02">
    <property type="protein sequence ID" value="PgR257_g002_t02"/>
    <property type="gene ID" value="PgR257_g002"/>
</dbReference>
<accession>A0A915CJQ9</accession>
<keyword evidence="2" id="KW-1185">Reference proteome</keyword>
<protein>
    <submittedName>
        <fullName evidence="3">Uncharacterized protein</fullName>
    </submittedName>
</protein>
<organism evidence="2 3">
    <name type="scientific">Parascaris univalens</name>
    <name type="common">Nematode worm</name>
    <dbReference type="NCBI Taxonomy" id="6257"/>
    <lineage>
        <taxon>Eukaryota</taxon>
        <taxon>Metazoa</taxon>
        <taxon>Ecdysozoa</taxon>
        <taxon>Nematoda</taxon>
        <taxon>Chromadorea</taxon>
        <taxon>Rhabditida</taxon>
        <taxon>Spirurina</taxon>
        <taxon>Ascaridomorpha</taxon>
        <taxon>Ascaridoidea</taxon>
        <taxon>Ascarididae</taxon>
        <taxon>Parascaris</taxon>
    </lineage>
</organism>
<reference evidence="3" key="1">
    <citation type="submission" date="2022-11" db="UniProtKB">
        <authorList>
            <consortium name="WormBaseParasite"/>
        </authorList>
    </citation>
    <scope>IDENTIFICATION</scope>
</reference>
<sequence length="239" mass="27474">ISCSSLLSIIICNPHLSGGNISYYGIFTNRLGDFMYEEIDDNATNRDNFPSSSYPFSELSLQQEDEIGFTFQDNDFGKVFDVFIDHSSDESTWRYSCTFPAIDSSGVTDHGENFNILNVENENVSEDEFELTIPRSISPRYPQIAYSVESVLQRHQRLIREQIRRNEQIANILSPWRKRQQQLQKRKTKRCSIVRRKFSLTAAIDISSTKKPTGKKSGHDQGSSKSHDQLLSMDEDRDQ</sequence>